<organism evidence="2 3">
    <name type="scientific">Ganoderma sinense ZZ0214-1</name>
    <dbReference type="NCBI Taxonomy" id="1077348"/>
    <lineage>
        <taxon>Eukaryota</taxon>
        <taxon>Fungi</taxon>
        <taxon>Dikarya</taxon>
        <taxon>Basidiomycota</taxon>
        <taxon>Agaricomycotina</taxon>
        <taxon>Agaricomycetes</taxon>
        <taxon>Polyporales</taxon>
        <taxon>Polyporaceae</taxon>
        <taxon>Ganoderma</taxon>
    </lineage>
</organism>
<dbReference type="Proteomes" id="UP000230002">
    <property type="component" value="Unassembled WGS sequence"/>
</dbReference>
<evidence type="ECO:0000256" key="1">
    <source>
        <dbReference type="SAM" id="MobiDB-lite"/>
    </source>
</evidence>
<evidence type="ECO:0000313" key="3">
    <source>
        <dbReference type="Proteomes" id="UP000230002"/>
    </source>
</evidence>
<dbReference type="AlphaFoldDB" id="A0A2G8S318"/>
<name>A0A2G8S318_9APHY</name>
<evidence type="ECO:0000313" key="2">
    <source>
        <dbReference type="EMBL" id="PIL28166.1"/>
    </source>
</evidence>
<protein>
    <submittedName>
        <fullName evidence="2">Uncharacterized protein</fullName>
    </submittedName>
</protein>
<gene>
    <name evidence="2" type="ORF">GSI_09703</name>
</gene>
<accession>A0A2G8S318</accession>
<feature type="region of interest" description="Disordered" evidence="1">
    <location>
        <begin position="1"/>
        <end position="53"/>
    </location>
</feature>
<dbReference type="EMBL" id="AYKW01000027">
    <property type="protein sequence ID" value="PIL28166.1"/>
    <property type="molecule type" value="Genomic_DNA"/>
</dbReference>
<sequence>MPSITARMQGLSLEEPPQVATTPPQAGDAPPVRRSYPRPNSDPTQVNPRPLPTAQECRTARRGCMYYGFYAGELELPNMIIKCFPEELEGRDPCDPSLYLAAVEFIRDVTNRPDIAIHIAWVAQRNKDQIPSIGLDVGECSFVVALFPLEREAYMNRITQENVDMLAEFFGTKPSWWEIAEFTTL</sequence>
<proteinExistence type="predicted"/>
<reference evidence="2 3" key="1">
    <citation type="journal article" date="2015" name="Sci. Rep.">
        <title>Chromosome-level genome map provides insights into diverse defense mechanisms in the medicinal fungus Ganoderma sinense.</title>
        <authorList>
            <person name="Zhu Y."/>
            <person name="Xu J."/>
            <person name="Sun C."/>
            <person name="Zhou S."/>
            <person name="Xu H."/>
            <person name="Nelson D.R."/>
            <person name="Qian J."/>
            <person name="Song J."/>
            <person name="Luo H."/>
            <person name="Xiang L."/>
            <person name="Li Y."/>
            <person name="Xu Z."/>
            <person name="Ji A."/>
            <person name="Wang L."/>
            <person name="Lu S."/>
            <person name="Hayward A."/>
            <person name="Sun W."/>
            <person name="Li X."/>
            <person name="Schwartz D.C."/>
            <person name="Wang Y."/>
            <person name="Chen S."/>
        </authorList>
    </citation>
    <scope>NUCLEOTIDE SEQUENCE [LARGE SCALE GENOMIC DNA]</scope>
    <source>
        <strain evidence="2 3">ZZ0214-1</strain>
    </source>
</reference>
<keyword evidence="3" id="KW-1185">Reference proteome</keyword>
<comment type="caution">
    <text evidence="2">The sequence shown here is derived from an EMBL/GenBank/DDBJ whole genome shotgun (WGS) entry which is preliminary data.</text>
</comment>
<dbReference type="OrthoDB" id="2609391at2759"/>